<organism evidence="1 2">
    <name type="scientific">Lentzea kristufekii</name>
    <dbReference type="NCBI Taxonomy" id="3095430"/>
    <lineage>
        <taxon>Bacteria</taxon>
        <taxon>Bacillati</taxon>
        <taxon>Actinomycetota</taxon>
        <taxon>Actinomycetes</taxon>
        <taxon>Pseudonocardiales</taxon>
        <taxon>Pseudonocardiaceae</taxon>
        <taxon>Lentzea</taxon>
    </lineage>
</organism>
<dbReference type="RefSeq" id="WP_319989100.1">
    <property type="nucleotide sequence ID" value="NZ_JAXAVV010000028.1"/>
</dbReference>
<comment type="caution">
    <text evidence="1">The sequence shown here is derived from an EMBL/GenBank/DDBJ whole genome shotgun (WGS) entry which is preliminary data.</text>
</comment>
<dbReference type="EMBL" id="JAXAVV010000028">
    <property type="protein sequence ID" value="MDX8055363.1"/>
    <property type="molecule type" value="Genomic_DNA"/>
</dbReference>
<keyword evidence="2" id="KW-1185">Reference proteome</keyword>
<evidence type="ECO:0000313" key="1">
    <source>
        <dbReference type="EMBL" id="MDX8055363.1"/>
    </source>
</evidence>
<protein>
    <submittedName>
        <fullName evidence="1">Uncharacterized protein</fullName>
    </submittedName>
</protein>
<gene>
    <name evidence="1" type="ORF">SK571_38820</name>
</gene>
<proteinExistence type="predicted"/>
<sequence length="429" mass="47937">MRGTRRGGRHLPTSVGDYTCLDPFAAELAFELVTVITASHPTSSDFLRAHMAAPDAPACIAGDPEDRSAFEAAKKAMSRRIGRTAREIAEWDLVTFVHARCGRDDTTHPYLAGLWQASQRYLPPGYRGPVRVPGDAPPPYADTSEAPDDSVRAAMLFRQLSEEQDNSRRRSEAAVREYREAHETSLLFYERELTELRAKYEHQRECERLLIRIIAWQRRRDPSAAEHETVTALRRELDEMTATLQREKADHNLTANRLAFVAACLDAVSAGGDTDPVLWLRDADFPLGADLYCLLNQPEMPRTRTEPEAVARFLTVYLRTYLISWFGDAPDRDDTVGPYRDIVRNGVLPSAEVLENVLQPHTITLQVAHPLMRELAVEGPAEAPQLPDGPADVHTLEVLGGEHRAGVLEKPINVVDLIQNLTRRPGDTA</sequence>
<evidence type="ECO:0000313" key="2">
    <source>
        <dbReference type="Proteomes" id="UP001271792"/>
    </source>
</evidence>
<dbReference type="Proteomes" id="UP001271792">
    <property type="component" value="Unassembled WGS sequence"/>
</dbReference>
<name>A0ABU4U4V5_9PSEU</name>
<accession>A0ABU4U4V5</accession>
<reference evidence="1 2" key="1">
    <citation type="submission" date="2023-11" db="EMBL/GenBank/DDBJ databases">
        <title>Lentzea sokolovensis, sp. nov., Lentzea kristufkii, sp. nov., and Lentzea miocenensis, sp. nov., rare actinobacteria from Sokolov Coal Basin, Miocene lacustrine sediment, Czech Republic.</title>
        <authorList>
            <person name="Lara A."/>
            <person name="Kotroba L."/>
            <person name="Nouioui I."/>
            <person name="Neumann-Schaal M."/>
            <person name="Mast Y."/>
            <person name="Chronakova A."/>
        </authorList>
    </citation>
    <scope>NUCLEOTIDE SEQUENCE [LARGE SCALE GENOMIC DNA]</scope>
    <source>
        <strain evidence="1 2">BCCO 10_0798</strain>
    </source>
</reference>